<keyword evidence="1" id="KW-0805">Transcription regulation</keyword>
<dbReference type="EMBL" id="AJAT01000005">
    <property type="protein sequence ID" value="EOL49237.1"/>
    <property type="molecule type" value="Genomic_DNA"/>
</dbReference>
<dbReference type="OrthoDB" id="2191269at2"/>
<feature type="domain" description="Mga helix-turn-helix" evidence="3">
    <location>
        <begin position="78"/>
        <end position="159"/>
    </location>
</feature>
<dbReference type="eggNOG" id="COG3711">
    <property type="taxonomic scope" value="Bacteria"/>
</dbReference>
<sequence length="498" mass="59095">MNLRSLLNRELLRKLTIIESLYYSKEVVSVEQIQELNHCSGPVVLNDVASINDSLDFFSIEKKNNSFKLNRPDYIGIDTAYAYFLSQSVEFQLLELLLYEKFPTVKRAANYLFISIPSAHRILNRLSDCLRPWNITIQKMPLRMVGNEAMIRHLFYLYYREKKVSVKQLYPREETAAAAQFIIHAFKEANGFTHSSVMQLRLLYNFHISLLRLKNNHPFEEKTLETQSICSPVHKLNDQYASIIRQEYGIEWSPAIQKECLWLYYGKYIIYTKKQLEIAQKESKSIDEISDNTDKYLIYLKRNLQVNWTEDQYIHLKTTILNELIIYRPTRDFLYLIATQRYNFVSTMEERYPCQIQRLFKIYQRFLVENELEVAEDGVFNQIYILLTSCPNILEKLSYYKKKIHLLIISIISPTHEHYLSSYLRNNLMGNYEISHVNLYDYPEKEWRKIIQAYDLILTSFTLSISNVTKPILAVESYPSADRLKKIQRTIMELAERE</sequence>
<dbReference type="Pfam" id="PF05043">
    <property type="entry name" value="Mga"/>
    <property type="match status" value="1"/>
</dbReference>
<dbReference type="STRING" id="154621.RV11_GL002294"/>
<keyword evidence="2" id="KW-0804">Transcription</keyword>
<name>R3WP72_9ENTE</name>
<dbReference type="InterPro" id="IPR007737">
    <property type="entry name" value="Mga_HTH"/>
</dbReference>
<dbReference type="InterPro" id="IPR050661">
    <property type="entry name" value="BglG_antiterminators"/>
</dbReference>
<keyword evidence="5" id="KW-1185">Reference proteome</keyword>
<reference evidence="4 5" key="1">
    <citation type="submission" date="2013-02" db="EMBL/GenBank/DDBJ databases">
        <title>The Genome Sequence of Enterococcus phoeniculicola BAA-412.</title>
        <authorList>
            <consortium name="The Broad Institute Genome Sequencing Platform"/>
            <consortium name="The Broad Institute Genome Sequencing Center for Infectious Disease"/>
            <person name="Earl A.M."/>
            <person name="Gilmore M.S."/>
            <person name="Lebreton F."/>
            <person name="Walker B."/>
            <person name="Young S.K."/>
            <person name="Zeng Q."/>
            <person name="Gargeya S."/>
            <person name="Fitzgerald M."/>
            <person name="Haas B."/>
            <person name="Abouelleil A."/>
            <person name="Alvarado L."/>
            <person name="Arachchi H.M."/>
            <person name="Berlin A.M."/>
            <person name="Chapman S.B."/>
            <person name="Dewar J."/>
            <person name="Goldberg J."/>
            <person name="Griggs A."/>
            <person name="Gujja S."/>
            <person name="Hansen M."/>
            <person name="Howarth C."/>
            <person name="Imamovic A."/>
            <person name="Larimer J."/>
            <person name="McCowan C."/>
            <person name="Murphy C."/>
            <person name="Neiman D."/>
            <person name="Pearson M."/>
            <person name="Priest M."/>
            <person name="Roberts A."/>
            <person name="Saif S."/>
            <person name="Shea T."/>
            <person name="Sisk P."/>
            <person name="Sykes S."/>
            <person name="Wortman J."/>
            <person name="Nusbaum C."/>
            <person name="Birren B."/>
        </authorList>
    </citation>
    <scope>NUCLEOTIDE SEQUENCE [LARGE SCALE GENOMIC DNA]</scope>
    <source>
        <strain evidence="4 5">ATCC BAA-412</strain>
    </source>
</reference>
<accession>R3WP72</accession>
<gene>
    <name evidence="4" type="ORF">UC3_00140</name>
</gene>
<evidence type="ECO:0000256" key="2">
    <source>
        <dbReference type="ARBA" id="ARBA00023163"/>
    </source>
</evidence>
<dbReference type="PANTHER" id="PTHR30185">
    <property type="entry name" value="CRYPTIC BETA-GLUCOSIDE BGL OPERON ANTITERMINATOR"/>
    <property type="match status" value="1"/>
</dbReference>
<evidence type="ECO:0000313" key="5">
    <source>
        <dbReference type="Proteomes" id="UP000013785"/>
    </source>
</evidence>
<dbReference type="PATRIC" id="fig|1158610.3.peg.117"/>
<proteinExistence type="predicted"/>
<evidence type="ECO:0000313" key="4">
    <source>
        <dbReference type="EMBL" id="EOL49237.1"/>
    </source>
</evidence>
<protein>
    <recommendedName>
        <fullName evidence="3">Mga helix-turn-helix domain-containing protein</fullName>
    </recommendedName>
</protein>
<dbReference type="AlphaFoldDB" id="R3WP72"/>
<dbReference type="RefSeq" id="WP_010766827.1">
    <property type="nucleotide sequence ID" value="NZ_ASWE01000005.1"/>
</dbReference>
<dbReference type="PANTHER" id="PTHR30185:SF18">
    <property type="entry name" value="TRANSCRIPTIONAL REGULATOR MTLR"/>
    <property type="match status" value="1"/>
</dbReference>
<evidence type="ECO:0000256" key="1">
    <source>
        <dbReference type="ARBA" id="ARBA00023015"/>
    </source>
</evidence>
<dbReference type="HOGENOM" id="CLU_040900_0_0_9"/>
<evidence type="ECO:0000259" key="3">
    <source>
        <dbReference type="Pfam" id="PF05043"/>
    </source>
</evidence>
<organism evidence="4 5">
    <name type="scientific">Enterococcus phoeniculicola ATCC BAA-412</name>
    <dbReference type="NCBI Taxonomy" id="1158610"/>
    <lineage>
        <taxon>Bacteria</taxon>
        <taxon>Bacillati</taxon>
        <taxon>Bacillota</taxon>
        <taxon>Bacilli</taxon>
        <taxon>Lactobacillales</taxon>
        <taxon>Enterococcaceae</taxon>
        <taxon>Enterococcus</taxon>
    </lineage>
</organism>
<dbReference type="Proteomes" id="UP000013785">
    <property type="component" value="Unassembled WGS sequence"/>
</dbReference>
<comment type="caution">
    <text evidence="4">The sequence shown here is derived from an EMBL/GenBank/DDBJ whole genome shotgun (WGS) entry which is preliminary data.</text>
</comment>